<evidence type="ECO:0000313" key="3">
    <source>
        <dbReference type="Proteomes" id="UP000831181"/>
    </source>
</evidence>
<keyword evidence="1" id="KW-1133">Transmembrane helix</keyword>
<dbReference type="RefSeq" id="WP_260116713.1">
    <property type="nucleotide sequence ID" value="NZ_CP093361.1"/>
</dbReference>
<keyword evidence="3" id="KW-1185">Reference proteome</keyword>
<evidence type="ECO:0000256" key="1">
    <source>
        <dbReference type="SAM" id="Phobius"/>
    </source>
</evidence>
<sequence>MKKYFNNFVLNQLINLTFRSDDHVIKKIILYITTATLFAGVVAIATNSGKSVKAATWKTGVPEKIINKANWVTKYQKVKHPDTSKNGRYYYQKGTIFANNMGYSASISFFNKAKMSVGAGIYEKTSATKNPHYLQLGNGKYLITSGGDGHGAKSLQNELKGTSKHNHGKTILFKFNKHNSNKATIWSYDKGTSGKKTLEGHFKAIGGKG</sequence>
<reference evidence="2" key="1">
    <citation type="journal article" date="2022" name="Int. J. Syst. Evol. Microbiol.">
        <title>Apilactobacillus apisilvae sp. nov., Nicolia spurrieriana gen. nov. sp. nov., Bombilactobacillus folatiphilus sp. nov. and Bombilactobacillus thymidiniphilus sp. nov., four new lactic acid bacterial isolates from stingless bees Tetragonula carbonaria and Austroplebeia australis.</title>
        <authorList>
            <person name="Oliphant S.A."/>
            <person name="Watson-Haigh N.S."/>
            <person name="Sumby K.M."/>
            <person name="Gardner J."/>
            <person name="Groom S."/>
            <person name="Jiranek V."/>
        </authorList>
    </citation>
    <scope>NUCLEOTIDE SEQUENCE</scope>
    <source>
        <strain evidence="2">SGEP1_A5</strain>
    </source>
</reference>
<keyword evidence="1" id="KW-0812">Transmembrane</keyword>
<dbReference type="Proteomes" id="UP000831181">
    <property type="component" value="Chromosome"/>
</dbReference>
<dbReference type="EMBL" id="CP093361">
    <property type="protein sequence ID" value="UQS86913.1"/>
    <property type="molecule type" value="Genomic_DNA"/>
</dbReference>
<protein>
    <submittedName>
        <fullName evidence="2">Uncharacterized protein</fullName>
    </submittedName>
</protein>
<dbReference type="AlphaFoldDB" id="A0A976RS86"/>
<dbReference type="KEGG" id="lbe:MOO44_08630"/>
<accession>A0A976RS86</accession>
<keyword evidence="1" id="KW-0472">Membrane</keyword>
<organism evidence="2 3">
    <name type="scientific">Nicoliella spurrieriana</name>
    <dbReference type="NCBI Taxonomy" id="2925830"/>
    <lineage>
        <taxon>Bacteria</taxon>
        <taxon>Bacillati</taxon>
        <taxon>Bacillota</taxon>
        <taxon>Bacilli</taxon>
        <taxon>Lactobacillales</taxon>
        <taxon>Lactobacillaceae</taxon>
        <taxon>Nicoliella</taxon>
    </lineage>
</organism>
<proteinExistence type="predicted"/>
<name>A0A976RS86_9LACO</name>
<feature type="transmembrane region" description="Helical" evidence="1">
    <location>
        <begin position="28"/>
        <end position="46"/>
    </location>
</feature>
<evidence type="ECO:0000313" key="2">
    <source>
        <dbReference type="EMBL" id="UQS86913.1"/>
    </source>
</evidence>
<gene>
    <name evidence="2" type="ORF">MOO44_08630</name>
</gene>